<comment type="function">
    <text evidence="2 15">This protein plays a role in synthesis of starch. It catalyzes the synthesis of the activated glycosyl donor, ADP-glucose from Glc-1-P and ATP.</text>
</comment>
<accession>V4U595</accession>
<feature type="compositionally biased region" description="Low complexity" evidence="16">
    <location>
        <begin position="71"/>
        <end position="85"/>
    </location>
</feature>
<proteinExistence type="inferred from homology"/>
<organism evidence="18 19">
    <name type="scientific">Citrus clementina</name>
    <name type="common">Clementine</name>
    <name type="synonym">Citrus deliciosa x Citrus sinensis</name>
    <dbReference type="NCBI Taxonomy" id="85681"/>
    <lineage>
        <taxon>Eukaryota</taxon>
        <taxon>Viridiplantae</taxon>
        <taxon>Streptophyta</taxon>
        <taxon>Embryophyta</taxon>
        <taxon>Tracheophyta</taxon>
        <taxon>Spermatophyta</taxon>
        <taxon>Magnoliopsida</taxon>
        <taxon>eudicotyledons</taxon>
        <taxon>Gunneridae</taxon>
        <taxon>Pentapetalae</taxon>
        <taxon>rosids</taxon>
        <taxon>malvids</taxon>
        <taxon>Sapindales</taxon>
        <taxon>Rutaceae</taxon>
        <taxon>Aurantioideae</taxon>
        <taxon>Citrus</taxon>
    </lineage>
</organism>
<dbReference type="Gramene" id="ESR61112">
    <property type="protein sequence ID" value="ESR61112"/>
    <property type="gene ID" value="CICLE_v10014741mg"/>
</dbReference>
<evidence type="ECO:0000313" key="19">
    <source>
        <dbReference type="Proteomes" id="UP000030687"/>
    </source>
</evidence>
<evidence type="ECO:0000256" key="13">
    <source>
        <dbReference type="ARBA" id="ARBA00022840"/>
    </source>
</evidence>
<dbReference type="GO" id="GO:0019252">
    <property type="term" value="P:starch biosynthetic process"/>
    <property type="evidence" value="ECO:0007669"/>
    <property type="project" value="UniProtKB-UniPathway"/>
</dbReference>
<keyword evidence="14 15" id="KW-0750">Starch biosynthesis</keyword>
<evidence type="ECO:0000256" key="7">
    <source>
        <dbReference type="ARBA" id="ARBA00012460"/>
    </source>
</evidence>
<dbReference type="GO" id="GO:0005524">
    <property type="term" value="F:ATP binding"/>
    <property type="evidence" value="ECO:0007669"/>
    <property type="project" value="UniProtKB-KW"/>
</dbReference>
<comment type="catalytic activity">
    <reaction evidence="1 15">
        <text>alpha-D-glucose 1-phosphate + ATP + H(+) = ADP-alpha-D-glucose + diphosphate</text>
        <dbReference type="Rhea" id="RHEA:12120"/>
        <dbReference type="ChEBI" id="CHEBI:15378"/>
        <dbReference type="ChEBI" id="CHEBI:30616"/>
        <dbReference type="ChEBI" id="CHEBI:33019"/>
        <dbReference type="ChEBI" id="CHEBI:57498"/>
        <dbReference type="ChEBI" id="CHEBI:58601"/>
        <dbReference type="EC" id="2.7.7.27"/>
    </reaction>
</comment>
<dbReference type="CDD" id="cd02508">
    <property type="entry name" value="ADP_Glucose_PP"/>
    <property type="match status" value="1"/>
</dbReference>
<evidence type="ECO:0000256" key="12">
    <source>
        <dbReference type="ARBA" id="ARBA00022741"/>
    </source>
</evidence>
<dbReference type="PANTHER" id="PTHR43523">
    <property type="entry name" value="GLUCOSE-1-PHOSPHATE ADENYLYLTRANSFERASE-RELATED"/>
    <property type="match status" value="1"/>
</dbReference>
<evidence type="ECO:0000313" key="18">
    <source>
        <dbReference type="EMBL" id="ESR61112.1"/>
    </source>
</evidence>
<dbReference type="NCBIfam" id="NF002772">
    <property type="entry name" value="PRK02862.1"/>
    <property type="match status" value="1"/>
</dbReference>
<evidence type="ECO:0000256" key="10">
    <source>
        <dbReference type="ARBA" id="ARBA00022679"/>
    </source>
</evidence>
<evidence type="ECO:0000256" key="11">
    <source>
        <dbReference type="ARBA" id="ARBA00022695"/>
    </source>
</evidence>
<dbReference type="InParanoid" id="V4U595"/>
<dbReference type="Pfam" id="PF25247">
    <property type="entry name" value="LbH_GLGC"/>
    <property type="match status" value="1"/>
</dbReference>
<keyword evidence="19" id="KW-1185">Reference proteome</keyword>
<evidence type="ECO:0000256" key="16">
    <source>
        <dbReference type="SAM" id="MobiDB-lite"/>
    </source>
</evidence>
<dbReference type="Pfam" id="PF00483">
    <property type="entry name" value="NTP_transferase"/>
    <property type="match status" value="1"/>
</dbReference>
<dbReference type="PROSITE" id="PS00808">
    <property type="entry name" value="ADP_GLC_PYROPHOSPH_1"/>
    <property type="match status" value="1"/>
</dbReference>
<dbReference type="PROSITE" id="PS00810">
    <property type="entry name" value="ADP_GLC_PYROPHOSPH_3"/>
    <property type="match status" value="1"/>
</dbReference>
<evidence type="ECO:0000256" key="3">
    <source>
        <dbReference type="ARBA" id="ARBA00004229"/>
    </source>
</evidence>
<keyword evidence="13 15" id="KW-0067">ATP-binding</keyword>
<comment type="subcellular location">
    <subcellularLocation>
        <location evidence="3 15">Plastid</location>
        <location evidence="3 15">Chloroplast</location>
    </subcellularLocation>
</comment>
<dbReference type="FunFam" id="3.90.550.10:FF:000030">
    <property type="entry name" value="Glucose-1-phosphate adenylyltransferase"/>
    <property type="match status" value="1"/>
</dbReference>
<dbReference type="STRING" id="85681.V4U595"/>
<dbReference type="FunFam" id="2.160.10.10:FF:000010">
    <property type="entry name" value="Glucose-1-phosphate adenylyltransferase"/>
    <property type="match status" value="1"/>
</dbReference>
<evidence type="ECO:0000256" key="14">
    <source>
        <dbReference type="ARBA" id="ARBA00022922"/>
    </source>
</evidence>
<sequence>MTKLFIYHDHDRDHTETWLHIRSSSAFFSLQLTLSLAHTHSGSARLTITVNVNRLYRLMASMASIGSLKVPSSPSTAATSSNSNNHSRRSVVKRLAFSSSQLSGDKIFSKAVTGDRRRERRPIVVSPQAVSDSKNSQTCLDPEASRSVLGIILGGGAGTRLYPLTKKRAKPAVPLGANYRLIDIPVSNCLNSNISKIYVLTQFNSASLNRHLSRAYASNMGGYKNEGFVEVLAAQQSPENPNWFQGTADAVRQYLWLFEEHNVLEFLVLAGDHLYRMDYERFIQAHRETDADITVAALPMDEKRATAFGLMKIDEEGRIIEFSEKPKGEQLKAMKVDTTILGLDDERAKEMPYIASMGIYVISKDVMLNLLRDKFPGANDFGSEVIPGATSIGMRVQAYLYDGYWEDIGTIEAFYNANLGITKKPIPDFSFYDRSAPIYTQPRYLPPSKMLDADVTDSVIGEGCVIKNCKIHHSVVGLRSCISEGAIIEDTLLMGADYYETDADRRFLAAKGSVPIGIGKNSHIKRAIIDKNARIGDNVKIVNSDSVQEAARETDGYFIKSGIVTIIKDALIPSGTII</sequence>
<evidence type="ECO:0000256" key="9">
    <source>
        <dbReference type="ARBA" id="ARBA00022533"/>
    </source>
</evidence>
<dbReference type="AlphaFoldDB" id="V4U595"/>
<dbReference type="CDD" id="cd04651">
    <property type="entry name" value="LbH_G1P_AT_C"/>
    <property type="match status" value="1"/>
</dbReference>
<evidence type="ECO:0000256" key="1">
    <source>
        <dbReference type="ARBA" id="ARBA00000956"/>
    </source>
</evidence>
<dbReference type="EC" id="2.7.7.27" evidence="7 15"/>
<evidence type="ECO:0000256" key="5">
    <source>
        <dbReference type="ARBA" id="ARBA00010443"/>
    </source>
</evidence>
<feature type="region of interest" description="Disordered" evidence="16">
    <location>
        <begin position="67"/>
        <end position="90"/>
    </location>
</feature>
<dbReference type="FunCoup" id="V4U595">
    <property type="interactions" value="1005"/>
</dbReference>
<dbReference type="GO" id="GO:0009507">
    <property type="term" value="C:chloroplast"/>
    <property type="evidence" value="ECO:0007669"/>
    <property type="project" value="UniProtKB-SubCell"/>
</dbReference>
<name>V4U595_CITCL</name>
<comment type="pathway">
    <text evidence="4 15">Glycan biosynthesis; starch biosynthesis.</text>
</comment>
<dbReference type="OMA" id="YPLTKMR"/>
<comment type="subunit">
    <text evidence="6 15">Heterotetramer.</text>
</comment>
<dbReference type="PANTHER" id="PTHR43523:SF12">
    <property type="entry name" value="GLUCOSE-1-PHOSPHATE ADENYLYLTRANSFERASE LARGE SUBUNIT 1, CHLOROPLASTIC-RELATED"/>
    <property type="match status" value="1"/>
</dbReference>
<evidence type="ECO:0000256" key="8">
    <source>
        <dbReference type="ARBA" id="ARBA00022528"/>
    </source>
</evidence>
<dbReference type="NCBIfam" id="TIGR02091">
    <property type="entry name" value="glgC"/>
    <property type="match status" value="1"/>
</dbReference>
<dbReference type="GO" id="GO:0005978">
    <property type="term" value="P:glycogen biosynthetic process"/>
    <property type="evidence" value="ECO:0007669"/>
    <property type="project" value="InterPro"/>
</dbReference>
<keyword evidence="15" id="KW-0934">Plastid</keyword>
<dbReference type="InterPro" id="IPR005835">
    <property type="entry name" value="NTP_transferase_dom"/>
</dbReference>
<evidence type="ECO:0000256" key="4">
    <source>
        <dbReference type="ARBA" id="ARBA00004727"/>
    </source>
</evidence>
<evidence type="ECO:0000256" key="15">
    <source>
        <dbReference type="RuleBase" id="RU362093"/>
    </source>
</evidence>
<dbReference type="UniPathway" id="UPA00152"/>
<dbReference type="GO" id="GO:0008878">
    <property type="term" value="F:glucose-1-phosphate adenylyltransferase activity"/>
    <property type="evidence" value="ECO:0007669"/>
    <property type="project" value="UniProtKB-EC"/>
</dbReference>
<keyword evidence="8 15" id="KW-0150">Chloroplast</keyword>
<dbReference type="Gene3D" id="2.160.10.10">
    <property type="entry name" value="Hexapeptide repeat proteins"/>
    <property type="match status" value="1"/>
</dbReference>
<keyword evidence="10 15" id="KW-0808">Transferase</keyword>
<dbReference type="InterPro" id="IPR005836">
    <property type="entry name" value="ADP_Glu_pyroP_CS"/>
</dbReference>
<dbReference type="EMBL" id="KI536312">
    <property type="protein sequence ID" value="ESR61112.1"/>
    <property type="molecule type" value="Genomic_DNA"/>
</dbReference>
<dbReference type="InterPro" id="IPR029044">
    <property type="entry name" value="Nucleotide-diphossugar_trans"/>
</dbReference>
<comment type="similarity">
    <text evidence="5 15">Belongs to the bacterial/plant glucose-1-phosphate adenylyltransferase family.</text>
</comment>
<evidence type="ECO:0000256" key="2">
    <source>
        <dbReference type="ARBA" id="ARBA00002231"/>
    </source>
</evidence>
<feature type="domain" description="Nucleotidyl transferase" evidence="17">
    <location>
        <begin position="150"/>
        <end position="423"/>
    </location>
</feature>
<dbReference type="PROSITE" id="PS00809">
    <property type="entry name" value="ADP_GLC_PYROPHOSPH_2"/>
    <property type="match status" value="1"/>
</dbReference>
<reference evidence="18 19" key="1">
    <citation type="submission" date="2013-10" db="EMBL/GenBank/DDBJ databases">
        <authorList>
            <consortium name="International Citrus Genome Consortium"/>
            <person name="Jenkins J."/>
            <person name="Schmutz J."/>
            <person name="Prochnik S."/>
            <person name="Rokhsar D."/>
            <person name="Gmitter F."/>
            <person name="Ollitrault P."/>
            <person name="Machado M."/>
            <person name="Talon M."/>
            <person name="Wincker P."/>
            <person name="Jaillon O."/>
            <person name="Morgante M."/>
        </authorList>
    </citation>
    <scope>NUCLEOTIDE SEQUENCE</scope>
    <source>
        <strain evidence="19">cv. Clemenules</strain>
    </source>
</reference>
<dbReference type="Proteomes" id="UP000030687">
    <property type="component" value="Unassembled WGS sequence"/>
</dbReference>
<dbReference type="SUPFAM" id="SSF53448">
    <property type="entry name" value="Nucleotide-diphospho-sugar transferases"/>
    <property type="match status" value="1"/>
</dbReference>
<keyword evidence="11 15" id="KW-0548">Nucleotidyltransferase</keyword>
<evidence type="ECO:0000259" key="17">
    <source>
        <dbReference type="Pfam" id="PF00483"/>
    </source>
</evidence>
<dbReference type="Gene3D" id="3.90.550.10">
    <property type="entry name" value="Spore Coat Polysaccharide Biosynthesis Protein SpsA, Chain A"/>
    <property type="match status" value="1"/>
</dbReference>
<keyword evidence="12 15" id="KW-0547">Nucleotide-binding</keyword>
<dbReference type="eggNOG" id="KOG1322">
    <property type="taxonomic scope" value="Eukaryota"/>
</dbReference>
<dbReference type="InterPro" id="IPR011004">
    <property type="entry name" value="Trimer_LpxA-like_sf"/>
</dbReference>
<keyword evidence="9" id="KW-0021">Allosteric enzyme</keyword>
<gene>
    <name evidence="18" type="ORF">CICLE_v10014741mg</name>
</gene>
<evidence type="ECO:0000256" key="6">
    <source>
        <dbReference type="ARBA" id="ARBA00011680"/>
    </source>
</evidence>
<protein>
    <recommendedName>
        <fullName evidence="7 15">Glucose-1-phosphate adenylyltransferase</fullName>
        <ecNumber evidence="7 15">2.7.7.27</ecNumber>
    </recommendedName>
    <alternativeName>
        <fullName evidence="15">ADP-glucose pyrophosphorylase</fullName>
    </alternativeName>
</protein>
<dbReference type="InterPro" id="IPR011831">
    <property type="entry name" value="ADP-Glc_PPase"/>
</dbReference>
<dbReference type="SUPFAM" id="SSF51161">
    <property type="entry name" value="Trimeric LpxA-like enzymes"/>
    <property type="match status" value="1"/>
</dbReference>